<evidence type="ECO:0000313" key="2">
    <source>
        <dbReference type="Proteomes" id="UP001147752"/>
    </source>
</evidence>
<evidence type="ECO:0000313" key="1">
    <source>
        <dbReference type="EMBL" id="KAJ5384396.1"/>
    </source>
</evidence>
<accession>A0A9W9STU7</accession>
<name>A0A9W9STU7_9EURO</name>
<dbReference type="GeneID" id="81459220"/>
<dbReference type="AlphaFoldDB" id="A0A9W9STU7"/>
<sequence>MFHTVRSRVNLVKNLPAVDHVVALSRQNRGLHSVSEVSNRQKYHKLQLGREKRGEKFTDQLQAGQDILLEILANPSLVGYLHHLAIYGSDMNTYPWARFSKPIPQRPFSPEDIKRLKQAIEKAGIQETQDQESMLSSILQDPTHFSSEHTAEPVKFKDTLITLLVANSPNLQSLSMFPSYLLPKLREINFHPDDTLNMGTEYVEEPYYDRLNLVRKLPAIESVTFKLATWDNEAGFPLPPRCANYSKISITHSFLLESDLCRIIESPKTLKSFAFTVGGRKIPDGGPMTLSTTPLLRSLWFHRRTLEELDLDIESHANRREFYDPTFRPREDEGIKEDPKYYEEFYADELRELATEDLETPPSYISLKDFSQLKRLSLGVHTLCFFARGVGFGENRFTNGRIGAEAFNLAGNLPPNLESLRVSGRGEGAEYNCFDFESDLDVDDQLDRLMHEKEARSLEILEGIVVTIPNGKTVDNSADENDSSLYWKDPDDDRFCDWEGDNEIIAAIDWGPPKRGDEGGK</sequence>
<dbReference type="OrthoDB" id="3437411at2759"/>
<reference evidence="1" key="1">
    <citation type="submission" date="2022-12" db="EMBL/GenBank/DDBJ databases">
        <authorList>
            <person name="Petersen C."/>
        </authorList>
    </citation>
    <scope>NUCLEOTIDE SEQUENCE</scope>
    <source>
        <strain evidence="1">IBT 3081</strain>
    </source>
</reference>
<dbReference type="Proteomes" id="UP001147752">
    <property type="component" value="Unassembled WGS sequence"/>
</dbReference>
<reference evidence="1" key="2">
    <citation type="journal article" date="2023" name="IMA Fungus">
        <title>Comparative genomic study of the Penicillium genus elucidates a diverse pangenome and 15 lateral gene transfer events.</title>
        <authorList>
            <person name="Petersen C."/>
            <person name="Sorensen T."/>
            <person name="Nielsen M.R."/>
            <person name="Sondergaard T.E."/>
            <person name="Sorensen J.L."/>
            <person name="Fitzpatrick D.A."/>
            <person name="Frisvad J.C."/>
            <person name="Nielsen K.L."/>
        </authorList>
    </citation>
    <scope>NUCLEOTIDE SEQUENCE</scope>
    <source>
        <strain evidence="1">IBT 3081</strain>
    </source>
</reference>
<comment type="caution">
    <text evidence="1">The sequence shown here is derived from an EMBL/GenBank/DDBJ whole genome shotgun (WGS) entry which is preliminary data.</text>
</comment>
<protein>
    <submittedName>
        <fullName evidence="1">Uncharacterized protein</fullName>
    </submittedName>
</protein>
<proteinExistence type="predicted"/>
<keyword evidence="2" id="KW-1185">Reference proteome</keyword>
<dbReference type="RefSeq" id="XP_056584172.1">
    <property type="nucleotide sequence ID" value="XM_056720037.1"/>
</dbReference>
<gene>
    <name evidence="1" type="ORF">N7517_002307</name>
</gene>
<organism evidence="1 2">
    <name type="scientific">Penicillium concentricum</name>
    <dbReference type="NCBI Taxonomy" id="293559"/>
    <lineage>
        <taxon>Eukaryota</taxon>
        <taxon>Fungi</taxon>
        <taxon>Dikarya</taxon>
        <taxon>Ascomycota</taxon>
        <taxon>Pezizomycotina</taxon>
        <taxon>Eurotiomycetes</taxon>
        <taxon>Eurotiomycetidae</taxon>
        <taxon>Eurotiales</taxon>
        <taxon>Aspergillaceae</taxon>
        <taxon>Penicillium</taxon>
    </lineage>
</organism>
<dbReference type="EMBL" id="JAPZBT010000001">
    <property type="protein sequence ID" value="KAJ5384396.1"/>
    <property type="molecule type" value="Genomic_DNA"/>
</dbReference>